<evidence type="ECO:0000256" key="2">
    <source>
        <dbReference type="ARBA" id="ARBA00022771"/>
    </source>
</evidence>
<feature type="region of interest" description="Disordered" evidence="7">
    <location>
        <begin position="322"/>
        <end position="385"/>
    </location>
</feature>
<evidence type="ECO:0000256" key="4">
    <source>
        <dbReference type="ARBA" id="ARBA00022884"/>
    </source>
</evidence>
<dbReference type="GO" id="GO:0008270">
    <property type="term" value="F:zinc ion binding"/>
    <property type="evidence" value="ECO:0007669"/>
    <property type="project" value="UniProtKB-KW"/>
</dbReference>
<evidence type="ECO:0000313" key="10">
    <source>
        <dbReference type="EMBL" id="CAD9600112.1"/>
    </source>
</evidence>
<keyword evidence="4 5" id="KW-0694">RNA-binding</keyword>
<keyword evidence="1 6" id="KW-0479">Metal-binding</keyword>
<feature type="region of interest" description="Disordered" evidence="7">
    <location>
        <begin position="271"/>
        <end position="306"/>
    </location>
</feature>
<evidence type="ECO:0000259" key="9">
    <source>
        <dbReference type="PROSITE" id="PS50961"/>
    </source>
</evidence>
<dbReference type="Pfam" id="PF18044">
    <property type="entry name" value="zf-CCCH_4"/>
    <property type="match status" value="1"/>
</dbReference>
<feature type="compositionally biased region" description="Polar residues" evidence="7">
    <location>
        <begin position="354"/>
        <end position="368"/>
    </location>
</feature>
<evidence type="ECO:0000256" key="7">
    <source>
        <dbReference type="SAM" id="MobiDB-lite"/>
    </source>
</evidence>
<dbReference type="PROSITE" id="PS50103">
    <property type="entry name" value="ZF_C3H1"/>
    <property type="match status" value="1"/>
</dbReference>
<dbReference type="AlphaFoldDB" id="A0A7S2L9S3"/>
<reference evidence="10" key="1">
    <citation type="submission" date="2021-01" db="EMBL/GenBank/DDBJ databases">
        <authorList>
            <person name="Corre E."/>
            <person name="Pelletier E."/>
            <person name="Niang G."/>
            <person name="Scheremetjew M."/>
            <person name="Finn R."/>
            <person name="Kale V."/>
            <person name="Holt S."/>
            <person name="Cochrane G."/>
            <person name="Meng A."/>
            <person name="Brown T."/>
            <person name="Cohen L."/>
        </authorList>
    </citation>
    <scope>NUCLEOTIDE SEQUENCE</scope>
    <source>
        <strain evidence="10">B650</strain>
    </source>
</reference>
<dbReference type="InterPro" id="IPR000571">
    <property type="entry name" value="Znf_CCCH"/>
</dbReference>
<dbReference type="EMBL" id="HBGY01026483">
    <property type="protein sequence ID" value="CAD9600112.1"/>
    <property type="molecule type" value="Transcribed_RNA"/>
</dbReference>
<keyword evidence="3 6" id="KW-0862">Zinc</keyword>
<feature type="zinc finger region" description="C3H1-type" evidence="6">
    <location>
        <begin position="403"/>
        <end position="431"/>
    </location>
</feature>
<feature type="compositionally biased region" description="Low complexity" evidence="7">
    <location>
        <begin position="289"/>
        <end position="303"/>
    </location>
</feature>
<dbReference type="SUPFAM" id="SSF90229">
    <property type="entry name" value="CCCH zinc finger"/>
    <property type="match status" value="1"/>
</dbReference>
<feature type="compositionally biased region" description="Low complexity" evidence="7">
    <location>
        <begin position="340"/>
        <end position="353"/>
    </location>
</feature>
<dbReference type="GO" id="GO:0003723">
    <property type="term" value="F:RNA binding"/>
    <property type="evidence" value="ECO:0007669"/>
    <property type="project" value="UniProtKB-UniRule"/>
</dbReference>
<sequence>MSPNTNSTTLQQQLPQAVPSPSTKSDERRDNNDNDNDEQIVLLNTSTSTACISKLAERLQFFLSDSNLRNDRWLRSRLDETKCFVRASDLLSCNSIRKISTSEDMLVRAADHLMMRIRRVHHNSNNNNNDDDDEVQIGRTRPFDMTKSGRNIDVAMVLQLERVPHEHEHAAPPTVVSAQDLVHDLNAKLLLLGNHHTNGNVNGKAVYAKWSKQQQQRRRRTAIIEFERTADRELALNLIQHTNKNVIIEGHYRVVTVQRMGAWLDSVRSLRRQPEQPRGGEYGRDYRYGRTYNHNISSNSSINKRSHTSYYENDNCNKRQRFFFRGSGGSYGPTAPAPAPTTTRSRSRSSGTSNHNATNNGGNSSRNRTVPFPPPPPSSSFSFGDARQRGSMLLPVNKKKKNGVKKIMCKYFSGVEGCRWGENCRFEHSYSSSSAASVGTTAAAAQKMHPTKTDVAAVAKKKKEKMQPVNASCDSVDTNSQPKRSSWDILSINRSRLIMLSAVGAAYGLKEFAAVDSFQSLVGCFVIAMIVSDTLERNR</sequence>
<evidence type="ECO:0000256" key="5">
    <source>
        <dbReference type="PROSITE-ProRule" id="PRU00332"/>
    </source>
</evidence>
<accession>A0A7S2L9S3</accession>
<evidence type="ECO:0000259" key="8">
    <source>
        <dbReference type="PROSITE" id="PS50103"/>
    </source>
</evidence>
<dbReference type="SUPFAM" id="SSF46785">
    <property type="entry name" value="Winged helix' DNA-binding domain"/>
    <property type="match status" value="1"/>
</dbReference>
<dbReference type="Gene3D" id="4.10.1000.10">
    <property type="entry name" value="Zinc finger, CCCH-type"/>
    <property type="match status" value="1"/>
</dbReference>
<organism evidence="10">
    <name type="scientific">Leptocylindrus danicus</name>
    <dbReference type="NCBI Taxonomy" id="163516"/>
    <lineage>
        <taxon>Eukaryota</taxon>
        <taxon>Sar</taxon>
        <taxon>Stramenopiles</taxon>
        <taxon>Ochrophyta</taxon>
        <taxon>Bacillariophyta</taxon>
        <taxon>Coscinodiscophyceae</taxon>
        <taxon>Chaetocerotophycidae</taxon>
        <taxon>Leptocylindrales</taxon>
        <taxon>Leptocylindraceae</taxon>
        <taxon>Leptocylindrus</taxon>
    </lineage>
</organism>
<dbReference type="InterPro" id="IPR036388">
    <property type="entry name" value="WH-like_DNA-bd_sf"/>
</dbReference>
<feature type="region of interest" description="Disordered" evidence="7">
    <location>
        <begin position="1"/>
        <end position="36"/>
    </location>
</feature>
<gene>
    <name evidence="10" type="ORF">LDAN0321_LOCUS16391</name>
</gene>
<dbReference type="Gene3D" id="1.10.10.10">
    <property type="entry name" value="Winged helix-like DNA-binding domain superfamily/Winged helix DNA-binding domain"/>
    <property type="match status" value="1"/>
</dbReference>
<feature type="domain" description="HTH La-type RNA-binding" evidence="9">
    <location>
        <begin position="45"/>
        <end position="137"/>
    </location>
</feature>
<protein>
    <recommendedName>
        <fullName evidence="11">C3H1-type domain-containing protein</fullName>
    </recommendedName>
</protein>
<feature type="compositionally biased region" description="Polar residues" evidence="7">
    <location>
        <begin position="1"/>
        <end position="23"/>
    </location>
</feature>
<dbReference type="InterPro" id="IPR036390">
    <property type="entry name" value="WH_DNA-bd_sf"/>
</dbReference>
<evidence type="ECO:0000256" key="6">
    <source>
        <dbReference type="PROSITE-ProRule" id="PRU00723"/>
    </source>
</evidence>
<feature type="domain" description="C3H1-type" evidence="8">
    <location>
        <begin position="403"/>
        <end position="431"/>
    </location>
</feature>
<dbReference type="InterPro" id="IPR036855">
    <property type="entry name" value="Znf_CCCH_sf"/>
</dbReference>
<evidence type="ECO:0008006" key="11">
    <source>
        <dbReference type="Google" id="ProtNLM"/>
    </source>
</evidence>
<keyword evidence="2 6" id="KW-0863">Zinc-finger</keyword>
<dbReference type="PROSITE" id="PS50961">
    <property type="entry name" value="HTH_LA"/>
    <property type="match status" value="1"/>
</dbReference>
<evidence type="ECO:0000256" key="1">
    <source>
        <dbReference type="ARBA" id="ARBA00022723"/>
    </source>
</evidence>
<dbReference type="InterPro" id="IPR041367">
    <property type="entry name" value="Znf-CCCH_4"/>
</dbReference>
<dbReference type="InterPro" id="IPR006630">
    <property type="entry name" value="La_HTH"/>
</dbReference>
<proteinExistence type="predicted"/>
<evidence type="ECO:0000256" key="3">
    <source>
        <dbReference type="ARBA" id="ARBA00022833"/>
    </source>
</evidence>
<name>A0A7S2L9S3_9STRA</name>